<evidence type="ECO:0000313" key="1">
    <source>
        <dbReference type="EMBL" id="AOM79271.1"/>
    </source>
</evidence>
<dbReference type="RefSeq" id="WP_069380934.1">
    <property type="nucleotide sequence ID" value="NZ_CP017141.1"/>
</dbReference>
<sequence>MRSTYPLLILLFLLSGYQANSQIRLIVLDQYNLKKGDTLQANLSSHVHLQSESAPRSATTLSTDINLFQKSKKINLNSFISADHTILKYKPELTGPALLEISQKSFAEYSKEEYLSNLKEQGLVPIAKELESILNGKDKVKDSATFYTKSLVSLDKKKPFSKDPITNDHEITLKSNPFGATYGDQLTAVLTMRGKPLPNAPVILYVKARSGNIISELLRSDAEGMLTVKLDIEGVYFLQHLFIANVSTNNEISSLWSTFSFEFVNNVYQRSTYSEFGF</sequence>
<dbReference type="KEGG" id="psty:BFS30_20135"/>
<evidence type="ECO:0000313" key="2">
    <source>
        <dbReference type="Proteomes" id="UP000094313"/>
    </source>
</evidence>
<keyword evidence="2" id="KW-1185">Reference proteome</keyword>
<organism evidence="1 2">
    <name type="scientific">Pedobacter steynii</name>
    <dbReference type="NCBI Taxonomy" id="430522"/>
    <lineage>
        <taxon>Bacteria</taxon>
        <taxon>Pseudomonadati</taxon>
        <taxon>Bacteroidota</taxon>
        <taxon>Sphingobacteriia</taxon>
        <taxon>Sphingobacteriales</taxon>
        <taxon>Sphingobacteriaceae</taxon>
        <taxon>Pedobacter</taxon>
    </lineage>
</organism>
<dbReference type="Pfam" id="PF10670">
    <property type="entry name" value="DUF4198"/>
    <property type="match status" value="1"/>
</dbReference>
<dbReference type="Proteomes" id="UP000094313">
    <property type="component" value="Chromosome"/>
</dbReference>
<protein>
    <recommendedName>
        <fullName evidence="3">DUF4198 domain-containing protein</fullName>
    </recommendedName>
</protein>
<dbReference type="InterPro" id="IPR019613">
    <property type="entry name" value="DUF4198"/>
</dbReference>
<evidence type="ECO:0008006" key="3">
    <source>
        <dbReference type="Google" id="ProtNLM"/>
    </source>
</evidence>
<proteinExistence type="predicted"/>
<gene>
    <name evidence="1" type="ORF">BFS30_20135</name>
</gene>
<dbReference type="AlphaFoldDB" id="A0A1D7QKS1"/>
<accession>A0A1D7QKS1</accession>
<reference evidence="1 2" key="1">
    <citation type="submission" date="2016-08" db="EMBL/GenBank/DDBJ databases">
        <authorList>
            <person name="Seilhamer J.J."/>
        </authorList>
    </citation>
    <scope>NUCLEOTIDE SEQUENCE [LARGE SCALE GENOMIC DNA]</scope>
    <source>
        <strain evidence="1 2">DX4</strain>
    </source>
</reference>
<name>A0A1D7QKS1_9SPHI</name>
<dbReference type="EMBL" id="CP017141">
    <property type="protein sequence ID" value="AOM79271.1"/>
    <property type="molecule type" value="Genomic_DNA"/>
</dbReference>
<dbReference type="OrthoDB" id="796327at2"/>